<feature type="transmembrane region" description="Helical" evidence="7">
    <location>
        <begin position="145"/>
        <end position="166"/>
    </location>
</feature>
<organism evidence="9 10">
    <name type="scientific">Paenibacillus athensensis</name>
    <dbReference type="NCBI Taxonomy" id="1967502"/>
    <lineage>
        <taxon>Bacteria</taxon>
        <taxon>Bacillati</taxon>
        <taxon>Bacillota</taxon>
        <taxon>Bacilli</taxon>
        <taxon>Bacillales</taxon>
        <taxon>Paenibacillaceae</taxon>
        <taxon>Paenibacillus</taxon>
    </lineage>
</organism>
<feature type="transmembrane region" description="Helical" evidence="7">
    <location>
        <begin position="363"/>
        <end position="382"/>
    </location>
</feature>
<dbReference type="Pfam" id="PF07690">
    <property type="entry name" value="MFS_1"/>
    <property type="match status" value="1"/>
</dbReference>
<feature type="transmembrane region" description="Helical" evidence="7">
    <location>
        <begin position="435"/>
        <end position="454"/>
    </location>
</feature>
<dbReference type="EMBL" id="MYFO01000002">
    <property type="protein sequence ID" value="TFE91259.1"/>
    <property type="molecule type" value="Genomic_DNA"/>
</dbReference>
<feature type="transmembrane region" description="Helical" evidence="7">
    <location>
        <begin position="340"/>
        <end position="357"/>
    </location>
</feature>
<name>A0A4Y8QAF5_9BACL</name>
<keyword evidence="4 7" id="KW-0812">Transmembrane</keyword>
<accession>A0A4Y8QAF5</accession>
<dbReference type="InterPro" id="IPR005829">
    <property type="entry name" value="Sugar_transporter_CS"/>
</dbReference>
<evidence type="ECO:0000313" key="9">
    <source>
        <dbReference type="EMBL" id="TFE91259.1"/>
    </source>
</evidence>
<feature type="domain" description="Major facilitator superfamily (MFS) profile" evidence="8">
    <location>
        <begin position="21"/>
        <end position="455"/>
    </location>
</feature>
<dbReference type="GO" id="GO:0005886">
    <property type="term" value="C:plasma membrane"/>
    <property type="evidence" value="ECO:0007669"/>
    <property type="project" value="UniProtKB-SubCell"/>
</dbReference>
<feature type="transmembrane region" description="Helical" evidence="7">
    <location>
        <begin position="235"/>
        <end position="253"/>
    </location>
</feature>
<dbReference type="InterPro" id="IPR011701">
    <property type="entry name" value="MFS"/>
</dbReference>
<keyword evidence="6 7" id="KW-0472">Membrane</keyword>
<proteinExistence type="predicted"/>
<evidence type="ECO:0000256" key="6">
    <source>
        <dbReference type="ARBA" id="ARBA00023136"/>
    </source>
</evidence>
<reference evidence="9 10" key="1">
    <citation type="submission" date="2017-03" db="EMBL/GenBank/DDBJ databases">
        <title>Isolation of Levoglucosan Utilizing Bacteria.</title>
        <authorList>
            <person name="Arya A.S."/>
        </authorList>
    </citation>
    <scope>NUCLEOTIDE SEQUENCE [LARGE SCALE GENOMIC DNA]</scope>
    <source>
        <strain evidence="9 10">MEC069</strain>
    </source>
</reference>
<protein>
    <recommendedName>
        <fullName evidence="8">Major facilitator superfamily (MFS) profile domain-containing protein</fullName>
    </recommendedName>
</protein>
<dbReference type="AlphaFoldDB" id="A0A4Y8QAF5"/>
<dbReference type="SUPFAM" id="SSF103473">
    <property type="entry name" value="MFS general substrate transporter"/>
    <property type="match status" value="1"/>
</dbReference>
<evidence type="ECO:0000256" key="7">
    <source>
        <dbReference type="SAM" id="Phobius"/>
    </source>
</evidence>
<dbReference type="PANTHER" id="PTHR42718:SF46">
    <property type="entry name" value="BLR6921 PROTEIN"/>
    <property type="match status" value="1"/>
</dbReference>
<dbReference type="Gene3D" id="1.20.1250.20">
    <property type="entry name" value="MFS general substrate transporter like domains"/>
    <property type="match status" value="1"/>
</dbReference>
<dbReference type="Gene3D" id="1.20.1720.10">
    <property type="entry name" value="Multidrug resistance protein D"/>
    <property type="match status" value="1"/>
</dbReference>
<dbReference type="Proteomes" id="UP000298246">
    <property type="component" value="Unassembled WGS sequence"/>
</dbReference>
<keyword evidence="2" id="KW-0813">Transport</keyword>
<feature type="transmembrane region" description="Helical" evidence="7">
    <location>
        <begin position="212"/>
        <end position="229"/>
    </location>
</feature>
<sequence length="469" mass="50679">MAYTGKQLEECGNMKNKPNLLLTAVALGIMLNPLNTSMISVAFARLQEEFHLSFADISWLISTYYLASAIAQPVMGKLSDLFGRKRLFILGLLLVTCSSLLAPLSPSFGWLIGFRALQAIGTSTLFPAGMGIVRQAITGKQARALGVLSVFSSTSAAFGPSLGGFLIHAWDWPAIFIVNFPVIVVSLLLSLKVLPKDEPVRGARVRLDAPGIVLFSAAIMLWLLFFLAVPGGSGWLWLWLVAGLAASWGLYRYEYGREQPFIDVVFLKTNRNVTLIYVQFILVNFVFYSIMFGIPSYLEAAHHFDVRMTGVVMLAIAGFSVLATPLAGRWIDARGPYKPLMLGATLACAGTLLMLTFRDGTSAGWMFAVLTVSGVSTGLNNLGMQTALYRFVSKAETGIASGLFMTSRYLGTILSSSLLSAVFGKQITSGKLHVMALVCALIGAAMLLLTLRLLRADGSGRSETAERQG</sequence>
<evidence type="ECO:0000256" key="4">
    <source>
        <dbReference type="ARBA" id="ARBA00022692"/>
    </source>
</evidence>
<feature type="transmembrane region" description="Helical" evidence="7">
    <location>
        <begin position="403"/>
        <end position="423"/>
    </location>
</feature>
<feature type="transmembrane region" description="Helical" evidence="7">
    <location>
        <begin position="172"/>
        <end position="191"/>
    </location>
</feature>
<evidence type="ECO:0000313" key="10">
    <source>
        <dbReference type="Proteomes" id="UP000298246"/>
    </source>
</evidence>
<feature type="transmembrane region" description="Helical" evidence="7">
    <location>
        <begin position="50"/>
        <end position="67"/>
    </location>
</feature>
<dbReference type="InterPro" id="IPR036259">
    <property type="entry name" value="MFS_trans_sf"/>
</dbReference>
<evidence type="ECO:0000256" key="5">
    <source>
        <dbReference type="ARBA" id="ARBA00022989"/>
    </source>
</evidence>
<feature type="transmembrane region" description="Helical" evidence="7">
    <location>
        <begin position="20"/>
        <end position="44"/>
    </location>
</feature>
<comment type="caution">
    <text evidence="9">The sequence shown here is derived from an EMBL/GenBank/DDBJ whole genome shotgun (WGS) entry which is preliminary data.</text>
</comment>
<evidence type="ECO:0000256" key="3">
    <source>
        <dbReference type="ARBA" id="ARBA00022475"/>
    </source>
</evidence>
<feature type="transmembrane region" description="Helical" evidence="7">
    <location>
        <begin position="274"/>
        <end position="294"/>
    </location>
</feature>
<dbReference type="GO" id="GO:0022857">
    <property type="term" value="F:transmembrane transporter activity"/>
    <property type="evidence" value="ECO:0007669"/>
    <property type="project" value="InterPro"/>
</dbReference>
<feature type="transmembrane region" description="Helical" evidence="7">
    <location>
        <begin position="87"/>
        <end position="104"/>
    </location>
</feature>
<feature type="transmembrane region" description="Helical" evidence="7">
    <location>
        <begin position="110"/>
        <end position="133"/>
    </location>
</feature>
<keyword evidence="3" id="KW-1003">Cell membrane</keyword>
<feature type="transmembrane region" description="Helical" evidence="7">
    <location>
        <begin position="306"/>
        <end position="328"/>
    </location>
</feature>
<dbReference type="OrthoDB" id="102502at2"/>
<keyword evidence="5 7" id="KW-1133">Transmembrane helix</keyword>
<evidence type="ECO:0000256" key="2">
    <source>
        <dbReference type="ARBA" id="ARBA00022448"/>
    </source>
</evidence>
<gene>
    <name evidence="9" type="ORF">B5M42_02095</name>
</gene>
<dbReference type="PANTHER" id="PTHR42718">
    <property type="entry name" value="MAJOR FACILITATOR SUPERFAMILY MULTIDRUG TRANSPORTER MFSC"/>
    <property type="match status" value="1"/>
</dbReference>
<keyword evidence="10" id="KW-1185">Reference proteome</keyword>
<dbReference type="CDD" id="cd17321">
    <property type="entry name" value="MFS_MMR_MDR_like"/>
    <property type="match status" value="1"/>
</dbReference>
<comment type="subcellular location">
    <subcellularLocation>
        <location evidence="1">Cell membrane</location>
        <topology evidence="1">Multi-pass membrane protein</topology>
    </subcellularLocation>
</comment>
<evidence type="ECO:0000256" key="1">
    <source>
        <dbReference type="ARBA" id="ARBA00004651"/>
    </source>
</evidence>
<dbReference type="PROSITE" id="PS00216">
    <property type="entry name" value="SUGAR_TRANSPORT_1"/>
    <property type="match status" value="1"/>
</dbReference>
<dbReference type="InterPro" id="IPR020846">
    <property type="entry name" value="MFS_dom"/>
</dbReference>
<evidence type="ECO:0000259" key="8">
    <source>
        <dbReference type="PROSITE" id="PS50850"/>
    </source>
</evidence>
<dbReference type="PROSITE" id="PS50850">
    <property type="entry name" value="MFS"/>
    <property type="match status" value="1"/>
</dbReference>